<protein>
    <recommendedName>
        <fullName evidence="5">2-methylaconitate cis-trans isomerase</fullName>
    </recommendedName>
</protein>
<proteinExistence type="inferred from homology"/>
<dbReference type="InterPro" id="IPR007400">
    <property type="entry name" value="PrpF-like"/>
</dbReference>
<organism evidence="3 4">
    <name type="scientific">Actinoalloteichus caeruleus DSM 43889</name>
    <dbReference type="NCBI Taxonomy" id="1120930"/>
    <lineage>
        <taxon>Bacteria</taxon>
        <taxon>Bacillati</taxon>
        <taxon>Actinomycetota</taxon>
        <taxon>Actinomycetes</taxon>
        <taxon>Pseudonocardiales</taxon>
        <taxon>Pseudonocardiaceae</taxon>
        <taxon>Actinoalloteichus</taxon>
        <taxon>Actinoalloteichus cyanogriseus</taxon>
    </lineage>
</organism>
<dbReference type="Pfam" id="PF04303">
    <property type="entry name" value="PrpF"/>
    <property type="match status" value="1"/>
</dbReference>
<dbReference type="InterPro" id="IPR017868">
    <property type="entry name" value="Filamin/ABP280_repeat-like"/>
</dbReference>
<name>A0ABT1JQI8_ACTCY</name>
<sequence>MLVNSVIMRGGTSRGLFFHERDLPREPAARDEVILRAMGSPDPHGRQIDGLGGATSSTSKVAVISPGTRGADVDYEFCQVSIDAAVVDRGGNCGNLSAAVGPFAVDEGLVTPGAGTTRVRIHNTNTGKIIVATVPTRDGRFDPTGDFAIPGIPGTGSRIQLDYLDPGGSRTGSLLPTGSPQETLDVPGLGEIPVTLIDAANPFVLVRWRDLGLTGRETPDELDTDVDLLARLEHARTAGAVRMGLAASREEAGATLRAVPKLALVGPPTTYQATDGSTVDAAATSLRVAALSMGQVHRALPVTAGICLAVAAGVDGTVVAEQLRPDDGGSERVIGHPSGTLAVAAEPHLTANGWTVDRVSVFRTARRLMAGQVHV</sequence>
<comment type="caution">
    <text evidence="3">The sequence shown here is derived from an EMBL/GenBank/DDBJ whole genome shotgun (WGS) entry which is preliminary data.</text>
</comment>
<accession>A0ABT1JQI8</accession>
<dbReference type="EMBL" id="AUBJ02000001">
    <property type="protein sequence ID" value="MCP2333956.1"/>
    <property type="molecule type" value="Genomic_DNA"/>
</dbReference>
<dbReference type="SUPFAM" id="SSF54506">
    <property type="entry name" value="Diaminopimelate epimerase-like"/>
    <property type="match status" value="2"/>
</dbReference>
<evidence type="ECO:0000256" key="1">
    <source>
        <dbReference type="ARBA" id="ARBA00007673"/>
    </source>
</evidence>
<reference evidence="3 4" key="1">
    <citation type="submission" date="2022-06" db="EMBL/GenBank/DDBJ databases">
        <title>Genomic Encyclopedia of Type Strains, Phase I: the one thousand microbial genomes (KMG-I) project.</title>
        <authorList>
            <person name="Kyrpides N."/>
        </authorList>
    </citation>
    <scope>NUCLEOTIDE SEQUENCE [LARGE SCALE GENOMIC DNA]</scope>
    <source>
        <strain evidence="3 4">DSM 43889</strain>
    </source>
</reference>
<dbReference type="PROSITE" id="PS50194">
    <property type="entry name" value="FILAMIN_REPEAT"/>
    <property type="match status" value="1"/>
</dbReference>
<dbReference type="Gene3D" id="3.10.310.10">
    <property type="entry name" value="Diaminopimelate Epimerase, Chain A, domain 1"/>
    <property type="match status" value="2"/>
</dbReference>
<dbReference type="RefSeq" id="WP_026420785.1">
    <property type="nucleotide sequence ID" value="NZ_AUBJ02000001.1"/>
</dbReference>
<keyword evidence="2" id="KW-0413">Isomerase</keyword>
<evidence type="ECO:0000313" key="4">
    <source>
        <dbReference type="Proteomes" id="UP000791080"/>
    </source>
</evidence>
<gene>
    <name evidence="3" type="ORF">G443_004226</name>
</gene>
<evidence type="ECO:0008006" key="5">
    <source>
        <dbReference type="Google" id="ProtNLM"/>
    </source>
</evidence>
<keyword evidence="4" id="KW-1185">Reference proteome</keyword>
<dbReference type="PANTHER" id="PTHR43709:SF2">
    <property type="entry name" value="DUF453 DOMAIN PROTEIN (AFU_ORTHOLOGUE AFUA_6G00360)"/>
    <property type="match status" value="1"/>
</dbReference>
<dbReference type="PANTHER" id="PTHR43709">
    <property type="entry name" value="ACONITATE ISOMERASE-RELATED"/>
    <property type="match status" value="1"/>
</dbReference>
<evidence type="ECO:0000313" key="3">
    <source>
        <dbReference type="EMBL" id="MCP2333956.1"/>
    </source>
</evidence>
<comment type="similarity">
    <text evidence="1">Belongs to the PrpF family.</text>
</comment>
<evidence type="ECO:0000256" key="2">
    <source>
        <dbReference type="ARBA" id="ARBA00023235"/>
    </source>
</evidence>
<dbReference type="Proteomes" id="UP000791080">
    <property type="component" value="Unassembled WGS sequence"/>
</dbReference>